<sequence length="101" mass="10859">MNLITRSMLTFGLILMLGGCASHQKNETAGQYFDDSVITTKVKSAILGDPALKVMQIAVETYQGKVQLSGFVDSPQSVKRAGEVASSVEGVREVKNNLIVK</sequence>
<proteinExistence type="predicted"/>
<protein>
    <submittedName>
        <fullName evidence="2">Phospholipid-binding BON domain protein</fullName>
    </submittedName>
</protein>
<dbReference type="STRING" id="316067.Geob_0740"/>
<dbReference type="PANTHER" id="PTHR34606">
    <property type="entry name" value="BON DOMAIN-CONTAINING PROTEIN"/>
    <property type="match status" value="1"/>
</dbReference>
<dbReference type="SMART" id="SM00749">
    <property type="entry name" value="BON"/>
    <property type="match status" value="1"/>
</dbReference>
<evidence type="ECO:0000313" key="3">
    <source>
        <dbReference type="Proteomes" id="UP000007721"/>
    </source>
</evidence>
<dbReference type="Gene3D" id="3.30.1340.30">
    <property type="match status" value="1"/>
</dbReference>
<dbReference type="RefSeq" id="WP_012645831.1">
    <property type="nucleotide sequence ID" value="NC_011979.1"/>
</dbReference>
<evidence type="ECO:0000313" key="2">
    <source>
        <dbReference type="EMBL" id="ACM19102.1"/>
    </source>
</evidence>
<dbReference type="PROSITE" id="PS51257">
    <property type="entry name" value="PROKAR_LIPOPROTEIN"/>
    <property type="match status" value="1"/>
</dbReference>
<dbReference type="PANTHER" id="PTHR34606:SF16">
    <property type="entry name" value="BON DOMAIN-CONTAINING PROTEIN"/>
    <property type="match status" value="1"/>
</dbReference>
<dbReference type="InterPro" id="IPR051686">
    <property type="entry name" value="Lipoprotein_DolP"/>
</dbReference>
<name>B9M132_GEODF</name>
<reference evidence="2 3" key="1">
    <citation type="submission" date="2009-01" db="EMBL/GenBank/DDBJ databases">
        <title>Complete sequence of Geobacter sp. FRC-32.</title>
        <authorList>
            <consortium name="US DOE Joint Genome Institute"/>
            <person name="Lucas S."/>
            <person name="Copeland A."/>
            <person name="Lapidus A."/>
            <person name="Glavina del Rio T."/>
            <person name="Dalin E."/>
            <person name="Tice H."/>
            <person name="Bruce D."/>
            <person name="Goodwin L."/>
            <person name="Pitluck S."/>
            <person name="Saunders E."/>
            <person name="Brettin T."/>
            <person name="Detter J.C."/>
            <person name="Han C."/>
            <person name="Larimer F."/>
            <person name="Land M."/>
            <person name="Hauser L."/>
            <person name="Kyrpides N."/>
            <person name="Ovchinnikova G."/>
            <person name="Kostka J."/>
            <person name="Richardson P."/>
        </authorList>
    </citation>
    <scope>NUCLEOTIDE SEQUENCE [LARGE SCALE GENOMIC DNA]</scope>
    <source>
        <strain evidence="3">DSM 22248 / JCM 15807 / FRC-32</strain>
    </source>
</reference>
<feature type="domain" description="BON" evidence="1">
    <location>
        <begin position="34"/>
        <end position="101"/>
    </location>
</feature>
<dbReference type="OrthoDB" id="7360581at2"/>
<dbReference type="HOGENOM" id="CLU_098552_3_0_7"/>
<dbReference type="Pfam" id="PF04972">
    <property type="entry name" value="BON"/>
    <property type="match status" value="1"/>
</dbReference>
<dbReference type="InterPro" id="IPR007055">
    <property type="entry name" value="BON_dom"/>
</dbReference>
<evidence type="ECO:0000259" key="1">
    <source>
        <dbReference type="PROSITE" id="PS50914"/>
    </source>
</evidence>
<dbReference type="Proteomes" id="UP000007721">
    <property type="component" value="Chromosome"/>
</dbReference>
<organism evidence="2 3">
    <name type="scientific">Geotalea daltonii (strain DSM 22248 / JCM 15807 / FRC-32)</name>
    <name type="common">Geobacter daltonii</name>
    <dbReference type="NCBI Taxonomy" id="316067"/>
    <lineage>
        <taxon>Bacteria</taxon>
        <taxon>Pseudomonadati</taxon>
        <taxon>Thermodesulfobacteriota</taxon>
        <taxon>Desulfuromonadia</taxon>
        <taxon>Geobacterales</taxon>
        <taxon>Geobacteraceae</taxon>
        <taxon>Geotalea</taxon>
    </lineage>
</organism>
<dbReference type="eggNOG" id="COG2823">
    <property type="taxonomic scope" value="Bacteria"/>
</dbReference>
<dbReference type="KEGG" id="geo:Geob_0740"/>
<keyword evidence="3" id="KW-1185">Reference proteome</keyword>
<dbReference type="PROSITE" id="PS50914">
    <property type="entry name" value="BON"/>
    <property type="match status" value="1"/>
</dbReference>
<dbReference type="InterPro" id="IPR014004">
    <property type="entry name" value="Transpt-assoc_nodulatn_dom_bac"/>
</dbReference>
<gene>
    <name evidence="2" type="ordered locus">Geob_0740</name>
</gene>
<dbReference type="AlphaFoldDB" id="B9M132"/>
<accession>B9M132</accession>
<dbReference type="EMBL" id="CP001390">
    <property type="protein sequence ID" value="ACM19102.1"/>
    <property type="molecule type" value="Genomic_DNA"/>
</dbReference>